<evidence type="ECO:0000313" key="6">
    <source>
        <dbReference type="EMBL" id="PEG29802.1"/>
    </source>
</evidence>
<dbReference type="SUPFAM" id="SSF58104">
    <property type="entry name" value="Methyl-accepting chemotaxis protein (MCP) signaling domain"/>
    <property type="match status" value="1"/>
</dbReference>
<sequence>MKWIKEKYKNYSIKKRNTVSFGAIIAMMILFMILSLSTLSNVGSLSEKIYNGSYVTNDTVWQMRVNLQALDKYTSRAIIEKDITKKNEYIKIADEHAESLKKNMNSIKGRLEEDDSIDTNLINEFNKYMDESAIERQKVVELIRNGHNEEAANMLTTTYADTIDNAREVLEKIGDNTTASAEESLKKSDRITLYNFIFTVAVGVVIIAFSIWIMKVINSILVEGIQSLRKISLNLNEGKLETDNTYISNDEIGQVISEMNESITLLKSYVDDEVTTLNTLASGNLDIELNKDIDYRGQFKEIQTSFGIIIDTLNDIFKNMAESSKSIAEGSEDIHTTTEIISEGSMEQAGAVEELLASFTEISDQVKENAKDIEKTEEYLESTKMIVDEGNSKMDTLRNSMNDINEAAQQVSQVTETIDDIASQVNLLALNAAIEAARAGESGKGFAVVAEEVRKLAEEVKIAAGDTREIIEHAISKAGEGSMLANETAESLRIIVKNVVRTTELSKKVSEVSNSQSIAIAQMVEGVNQIADVVEKNSSTLEEITNSTNELSRQATRVDGELARYKVKK</sequence>
<gene>
    <name evidence="6" type="ORF">CQ394_14205</name>
</gene>
<dbReference type="PROSITE" id="PS50111">
    <property type="entry name" value="CHEMOTAXIS_TRANSDUC_2"/>
    <property type="match status" value="1"/>
</dbReference>
<evidence type="ECO:0000259" key="5">
    <source>
        <dbReference type="PROSITE" id="PS50111"/>
    </source>
</evidence>
<evidence type="ECO:0000256" key="3">
    <source>
        <dbReference type="PROSITE-ProRule" id="PRU00284"/>
    </source>
</evidence>
<accession>A0A2A7MD84</accession>
<name>A0A2A7MD84_9CLOT</name>
<feature type="transmembrane region" description="Helical" evidence="4">
    <location>
        <begin position="20"/>
        <end position="39"/>
    </location>
</feature>
<dbReference type="Pfam" id="PF00015">
    <property type="entry name" value="MCPsignal"/>
    <property type="match status" value="1"/>
</dbReference>
<evidence type="ECO:0000256" key="1">
    <source>
        <dbReference type="ARBA" id="ARBA00022500"/>
    </source>
</evidence>
<comment type="similarity">
    <text evidence="2">Belongs to the methyl-accepting chemotaxis (MCP) protein family.</text>
</comment>
<keyword evidence="3" id="KW-0807">Transducer</keyword>
<dbReference type="PANTHER" id="PTHR43531:SF11">
    <property type="entry name" value="METHYL-ACCEPTING CHEMOTAXIS PROTEIN 3"/>
    <property type="match status" value="1"/>
</dbReference>
<proteinExistence type="inferred from homology"/>
<dbReference type="AlphaFoldDB" id="A0A2A7MD84"/>
<reference evidence="6 7" key="1">
    <citation type="submission" date="2017-10" db="EMBL/GenBank/DDBJ databases">
        <title>Effective Description of Clostridium neonatale sp. nov. linked to necrotizing enterocolitis in neonates and a clarification of species assignable to the genus Clostridium (Prazmowski 1880) emend. Lawson and Rainey 2016.</title>
        <authorList>
            <person name="Bernard K."/>
            <person name="Burdz T."/>
            <person name="Wiebe D."/>
            <person name="Balcewich B."/>
            <person name="Alfa M."/>
            <person name="Bernier A.-M."/>
        </authorList>
    </citation>
    <scope>NUCLEOTIDE SEQUENCE [LARGE SCALE GENOMIC DNA]</scope>
    <source>
        <strain evidence="6 7">LCDC99A005</strain>
    </source>
</reference>
<comment type="caution">
    <text evidence="6">The sequence shown here is derived from an EMBL/GenBank/DDBJ whole genome shotgun (WGS) entry which is preliminary data.</text>
</comment>
<keyword evidence="7" id="KW-1185">Reference proteome</keyword>
<organism evidence="6 7">
    <name type="scientific">Clostridium neonatale</name>
    <dbReference type="NCBI Taxonomy" id="137838"/>
    <lineage>
        <taxon>Bacteria</taxon>
        <taxon>Bacillati</taxon>
        <taxon>Bacillota</taxon>
        <taxon>Clostridia</taxon>
        <taxon>Eubacteriales</taxon>
        <taxon>Clostridiaceae</taxon>
        <taxon>Clostridium</taxon>
    </lineage>
</organism>
<dbReference type="SMART" id="SM00283">
    <property type="entry name" value="MA"/>
    <property type="match status" value="1"/>
</dbReference>
<dbReference type="InterPro" id="IPR051310">
    <property type="entry name" value="MCP_chemotaxis"/>
</dbReference>
<protein>
    <submittedName>
        <fullName evidence="6">Chemotaxis protein</fullName>
    </submittedName>
</protein>
<dbReference type="GO" id="GO:0004888">
    <property type="term" value="F:transmembrane signaling receptor activity"/>
    <property type="evidence" value="ECO:0007669"/>
    <property type="project" value="TreeGrafter"/>
</dbReference>
<evidence type="ECO:0000256" key="4">
    <source>
        <dbReference type="SAM" id="Phobius"/>
    </source>
</evidence>
<evidence type="ECO:0000256" key="2">
    <source>
        <dbReference type="ARBA" id="ARBA00029447"/>
    </source>
</evidence>
<dbReference type="Gene3D" id="6.10.340.10">
    <property type="match status" value="1"/>
</dbReference>
<feature type="domain" description="Methyl-accepting transducer" evidence="5">
    <location>
        <begin position="323"/>
        <end position="552"/>
    </location>
</feature>
<dbReference type="InterPro" id="IPR024478">
    <property type="entry name" value="HlyB_4HB_MCP"/>
</dbReference>
<keyword evidence="4" id="KW-0472">Membrane</keyword>
<dbReference type="OrthoDB" id="9814363at2"/>
<dbReference type="GO" id="GO:0005886">
    <property type="term" value="C:plasma membrane"/>
    <property type="evidence" value="ECO:0007669"/>
    <property type="project" value="TreeGrafter"/>
</dbReference>
<keyword evidence="1" id="KW-0145">Chemotaxis</keyword>
<dbReference type="Pfam" id="PF12729">
    <property type="entry name" value="4HB_MCP_1"/>
    <property type="match status" value="1"/>
</dbReference>
<keyword evidence="4" id="KW-0812">Transmembrane</keyword>
<dbReference type="GO" id="GO:0006935">
    <property type="term" value="P:chemotaxis"/>
    <property type="evidence" value="ECO:0007669"/>
    <property type="project" value="UniProtKB-KW"/>
</dbReference>
<dbReference type="Proteomes" id="UP000220840">
    <property type="component" value="Unassembled WGS sequence"/>
</dbReference>
<feature type="transmembrane region" description="Helical" evidence="4">
    <location>
        <begin position="193"/>
        <end position="214"/>
    </location>
</feature>
<dbReference type="InterPro" id="IPR004089">
    <property type="entry name" value="MCPsignal_dom"/>
</dbReference>
<dbReference type="EMBL" id="PDCJ01000002">
    <property type="protein sequence ID" value="PEG29802.1"/>
    <property type="molecule type" value="Genomic_DNA"/>
</dbReference>
<evidence type="ECO:0000313" key="7">
    <source>
        <dbReference type="Proteomes" id="UP000220840"/>
    </source>
</evidence>
<dbReference type="PANTHER" id="PTHR43531">
    <property type="entry name" value="PROTEIN ICFG"/>
    <property type="match status" value="1"/>
</dbReference>
<dbReference type="Gene3D" id="1.10.287.950">
    <property type="entry name" value="Methyl-accepting chemotaxis protein"/>
    <property type="match status" value="1"/>
</dbReference>
<dbReference type="STRING" id="137838.GCA_001458595_01072"/>
<dbReference type="GO" id="GO:0007165">
    <property type="term" value="P:signal transduction"/>
    <property type="evidence" value="ECO:0007669"/>
    <property type="project" value="UniProtKB-KW"/>
</dbReference>
<keyword evidence="4" id="KW-1133">Transmembrane helix</keyword>
<dbReference type="RefSeq" id="WP_058293969.1">
    <property type="nucleotide sequence ID" value="NZ_CAMRXJ010000045.1"/>
</dbReference>